<sequence length="486" mass="53498">MTKTRERLSAVDAAYVRMEASRTPMHTARVLIFRLPPGESELWLRALVAEMRRTRARSGLYVRRLARSGRWHRSYEWERAPEVDLEHHLRYWRVDDPGDDAALNAMLQHAFVPALDMRRPLWECHVLGNLSGNRFAILLKTHHAAQDGFGATSSLLRWLSEDSAHYGPAAPWALDEPGSDGVAVPATHQQRKWIADAAGEERHHRLRAHLPGKRLLVWLESLSVRRDARRAQRSRPGGGLYLAMDVPDSPLGARLSFERNFAHHTFALSRFRALADRSGATVNEVAMTVIGGALRNWLLADRALPADPLIASVPVGLPRTDGRTGNAGTALFCTLGTDVADPAARLAAVMRGSRYAKALLASLPTAIIEQLTASATWRLNSNQLFNLSALRRPFFNVAISNGIYSREPLYLRGAELLVSHPCSVVFDGHALNITIVGYAGRLTMAFSGCPVATPDLALLTRLTDEALDALEHSYTTAPSAAIPVPA</sequence>
<dbReference type="PANTHER" id="PTHR31650:SF1">
    <property type="entry name" value="WAX ESTER SYNTHASE_DIACYLGLYCEROL ACYLTRANSFERASE 4-RELATED"/>
    <property type="match status" value="1"/>
</dbReference>
<evidence type="ECO:0000256" key="8">
    <source>
        <dbReference type="ARBA" id="ARBA00048109"/>
    </source>
</evidence>
<dbReference type="EMBL" id="JANFAV010000013">
    <property type="protein sequence ID" value="MCW6536455.1"/>
    <property type="molecule type" value="Genomic_DNA"/>
</dbReference>
<evidence type="ECO:0000256" key="3">
    <source>
        <dbReference type="ARBA" id="ARBA00009587"/>
    </source>
</evidence>
<feature type="domain" description="O-acyltransferase WSD1 C-terminal" evidence="10">
    <location>
        <begin position="325"/>
        <end position="470"/>
    </location>
</feature>
<comment type="catalytic activity">
    <reaction evidence="8">
        <text>an acyl-CoA + a 1,2-diacyl-sn-glycerol = a triacyl-sn-glycerol + CoA</text>
        <dbReference type="Rhea" id="RHEA:10868"/>
        <dbReference type="ChEBI" id="CHEBI:17815"/>
        <dbReference type="ChEBI" id="CHEBI:57287"/>
        <dbReference type="ChEBI" id="CHEBI:58342"/>
        <dbReference type="ChEBI" id="CHEBI:64615"/>
        <dbReference type="EC" id="2.3.1.20"/>
    </reaction>
</comment>
<dbReference type="RefSeq" id="WP_179514613.1">
    <property type="nucleotide sequence ID" value="NZ_JANFAV010000013.1"/>
</dbReference>
<evidence type="ECO:0000313" key="12">
    <source>
        <dbReference type="Proteomes" id="UP001165565"/>
    </source>
</evidence>
<dbReference type="GO" id="GO:0006071">
    <property type="term" value="P:glycerol metabolic process"/>
    <property type="evidence" value="ECO:0007669"/>
    <property type="project" value="UniProtKB-KW"/>
</dbReference>
<evidence type="ECO:0000256" key="7">
    <source>
        <dbReference type="ARBA" id="ARBA00023315"/>
    </source>
</evidence>
<name>A0AA41ZAH7_9SPHN</name>
<keyword evidence="12" id="KW-1185">Reference proteome</keyword>
<evidence type="ECO:0000256" key="1">
    <source>
        <dbReference type="ARBA" id="ARBA00004771"/>
    </source>
</evidence>
<dbReference type="Proteomes" id="UP001165565">
    <property type="component" value="Unassembled WGS sequence"/>
</dbReference>
<proteinExistence type="inferred from homology"/>
<dbReference type="EC" id="2.3.1.20" evidence="4"/>
<dbReference type="Pfam" id="PF06974">
    <property type="entry name" value="WS_DGAT_C"/>
    <property type="match status" value="1"/>
</dbReference>
<accession>A0AA41ZAH7</accession>
<feature type="domain" description="O-acyltransferase WSD1-like N-terminal" evidence="9">
    <location>
        <begin position="8"/>
        <end position="285"/>
    </location>
</feature>
<dbReference type="InterPro" id="IPR009721">
    <property type="entry name" value="O-acyltransferase_WSD1_C"/>
</dbReference>
<dbReference type="GO" id="GO:0005886">
    <property type="term" value="C:plasma membrane"/>
    <property type="evidence" value="ECO:0007669"/>
    <property type="project" value="TreeGrafter"/>
</dbReference>
<comment type="pathway">
    <text evidence="2">Lipid metabolism.</text>
</comment>
<dbReference type="AlphaFoldDB" id="A0AA41ZAH7"/>
<dbReference type="GO" id="GO:0071731">
    <property type="term" value="P:response to nitric oxide"/>
    <property type="evidence" value="ECO:0007669"/>
    <property type="project" value="TreeGrafter"/>
</dbReference>
<keyword evidence="5" id="KW-0808">Transferase</keyword>
<organism evidence="11 12">
    <name type="scientific">Sphingomonas lycopersici</name>
    <dbReference type="NCBI Taxonomy" id="2951807"/>
    <lineage>
        <taxon>Bacteria</taxon>
        <taxon>Pseudomonadati</taxon>
        <taxon>Pseudomonadota</taxon>
        <taxon>Alphaproteobacteria</taxon>
        <taxon>Sphingomonadales</taxon>
        <taxon>Sphingomonadaceae</taxon>
        <taxon>Sphingomonas</taxon>
    </lineage>
</organism>
<dbReference type="GO" id="GO:0001666">
    <property type="term" value="P:response to hypoxia"/>
    <property type="evidence" value="ECO:0007669"/>
    <property type="project" value="TreeGrafter"/>
</dbReference>
<evidence type="ECO:0000256" key="5">
    <source>
        <dbReference type="ARBA" id="ARBA00022679"/>
    </source>
</evidence>
<evidence type="ECO:0000313" key="11">
    <source>
        <dbReference type="EMBL" id="MCW6536455.1"/>
    </source>
</evidence>
<evidence type="ECO:0000256" key="6">
    <source>
        <dbReference type="ARBA" id="ARBA00022798"/>
    </source>
</evidence>
<comment type="similarity">
    <text evidence="3">Belongs to the long-chain O-acyltransferase family.</text>
</comment>
<keyword evidence="6" id="KW-0319">Glycerol metabolism</keyword>
<dbReference type="GO" id="GO:0004144">
    <property type="term" value="F:diacylglycerol O-acyltransferase activity"/>
    <property type="evidence" value="ECO:0007669"/>
    <property type="project" value="UniProtKB-EC"/>
</dbReference>
<evidence type="ECO:0000256" key="4">
    <source>
        <dbReference type="ARBA" id="ARBA00013244"/>
    </source>
</evidence>
<dbReference type="PANTHER" id="PTHR31650">
    <property type="entry name" value="O-ACYLTRANSFERASE (WSD1-LIKE) FAMILY PROTEIN"/>
    <property type="match status" value="1"/>
</dbReference>
<protein>
    <recommendedName>
        <fullName evidence="4">diacylglycerol O-acyltransferase</fullName>
        <ecNumber evidence="4">2.3.1.20</ecNumber>
    </recommendedName>
</protein>
<reference evidence="11" key="1">
    <citation type="submission" date="2022-06" db="EMBL/GenBank/DDBJ databases">
        <title>Sphingomonas sp. nov. isolated from rhizosphere soil of tomato.</title>
        <authorList>
            <person name="Dong H."/>
            <person name="Gao R."/>
        </authorList>
    </citation>
    <scope>NUCLEOTIDE SEQUENCE</scope>
    <source>
        <strain evidence="11">MMSM24</strain>
    </source>
</reference>
<dbReference type="GO" id="GO:0019432">
    <property type="term" value="P:triglyceride biosynthetic process"/>
    <property type="evidence" value="ECO:0007669"/>
    <property type="project" value="TreeGrafter"/>
</dbReference>
<evidence type="ECO:0000259" key="9">
    <source>
        <dbReference type="Pfam" id="PF03007"/>
    </source>
</evidence>
<dbReference type="InterPro" id="IPR004255">
    <property type="entry name" value="O-acyltransferase_WSD1_N"/>
</dbReference>
<dbReference type="InterPro" id="IPR045034">
    <property type="entry name" value="O-acyltransferase_WSD1-like"/>
</dbReference>
<comment type="pathway">
    <text evidence="1">Glycerolipid metabolism; triacylglycerol biosynthesis.</text>
</comment>
<keyword evidence="7" id="KW-0012">Acyltransferase</keyword>
<comment type="caution">
    <text evidence="11">The sequence shown here is derived from an EMBL/GenBank/DDBJ whole genome shotgun (WGS) entry which is preliminary data.</text>
</comment>
<dbReference type="GO" id="GO:0051701">
    <property type="term" value="P:biological process involved in interaction with host"/>
    <property type="evidence" value="ECO:0007669"/>
    <property type="project" value="TreeGrafter"/>
</dbReference>
<dbReference type="Pfam" id="PF03007">
    <property type="entry name" value="WS_DGAT_cat"/>
    <property type="match status" value="1"/>
</dbReference>
<gene>
    <name evidence="11" type="ORF">NEE01_16885</name>
</gene>
<evidence type="ECO:0000256" key="2">
    <source>
        <dbReference type="ARBA" id="ARBA00005189"/>
    </source>
</evidence>
<evidence type="ECO:0000259" key="10">
    <source>
        <dbReference type="Pfam" id="PF06974"/>
    </source>
</evidence>